<evidence type="ECO:0000313" key="2">
    <source>
        <dbReference type="EMBL" id="QGZ96716.1"/>
    </source>
</evidence>
<feature type="transmembrane region" description="Helical" evidence="1">
    <location>
        <begin position="51"/>
        <end position="74"/>
    </location>
</feature>
<keyword evidence="1" id="KW-0812">Transmembrane</keyword>
<dbReference type="AlphaFoldDB" id="A0A6I6MTE1"/>
<protein>
    <recommendedName>
        <fullName evidence="4">DUF1772 domain-containing protein</fullName>
    </recommendedName>
</protein>
<proteinExistence type="predicted"/>
<sequence>MIETLTVLTTLVLGLFAGSLLTEALLLVPYFRALSFDEFNRLHGEFGPRLYRYYAPLTISATLVPLAAAATTLLDYPRINLFAWLAAALVLVILATYVFYFRAANLAFAERRLDEPALAKELTRWAGVHTFRTALALCAFIASVLAVLGTIGV</sequence>
<dbReference type="Proteomes" id="UP000431269">
    <property type="component" value="Chromosome"/>
</dbReference>
<feature type="transmembrane region" description="Helical" evidence="1">
    <location>
        <begin position="81"/>
        <end position="100"/>
    </location>
</feature>
<dbReference type="EMBL" id="CP047045">
    <property type="protein sequence ID" value="QGZ96716.1"/>
    <property type="molecule type" value="Genomic_DNA"/>
</dbReference>
<gene>
    <name evidence="2" type="ORF">DSM104635_03577</name>
</gene>
<reference evidence="3" key="1">
    <citation type="submission" date="2019-12" db="EMBL/GenBank/DDBJ databases">
        <title>Complete genome of Terracaulis silvestris 0127_4.</title>
        <authorList>
            <person name="Vieira S."/>
            <person name="Riedel T."/>
            <person name="Sproer C."/>
            <person name="Pascual J."/>
            <person name="Boedeker C."/>
            <person name="Overmann J."/>
        </authorList>
    </citation>
    <scope>NUCLEOTIDE SEQUENCE [LARGE SCALE GENOMIC DNA]</scope>
    <source>
        <strain evidence="3">0127_4</strain>
    </source>
</reference>
<organism evidence="2 3">
    <name type="scientific">Terricaulis silvestris</name>
    <dbReference type="NCBI Taxonomy" id="2686094"/>
    <lineage>
        <taxon>Bacteria</taxon>
        <taxon>Pseudomonadati</taxon>
        <taxon>Pseudomonadota</taxon>
        <taxon>Alphaproteobacteria</taxon>
        <taxon>Caulobacterales</taxon>
        <taxon>Caulobacteraceae</taxon>
        <taxon>Terricaulis</taxon>
    </lineage>
</organism>
<keyword evidence="3" id="KW-1185">Reference proteome</keyword>
<evidence type="ECO:0000313" key="3">
    <source>
        <dbReference type="Proteomes" id="UP000431269"/>
    </source>
</evidence>
<feature type="transmembrane region" description="Helical" evidence="1">
    <location>
        <begin position="7"/>
        <end position="31"/>
    </location>
</feature>
<name>A0A6I6MTE1_9CAUL</name>
<accession>A0A6I6MTE1</accession>
<keyword evidence="1" id="KW-0472">Membrane</keyword>
<evidence type="ECO:0000256" key="1">
    <source>
        <dbReference type="SAM" id="Phobius"/>
    </source>
</evidence>
<feature type="transmembrane region" description="Helical" evidence="1">
    <location>
        <begin position="131"/>
        <end position="151"/>
    </location>
</feature>
<evidence type="ECO:0008006" key="4">
    <source>
        <dbReference type="Google" id="ProtNLM"/>
    </source>
</evidence>
<dbReference type="RefSeq" id="WP_158767490.1">
    <property type="nucleotide sequence ID" value="NZ_CP047045.1"/>
</dbReference>
<dbReference type="KEGG" id="tsv:DSM104635_03577"/>
<keyword evidence="1" id="KW-1133">Transmembrane helix</keyword>